<dbReference type="CDD" id="cd19873">
    <property type="entry name" value="DSRM_MRPL3_like"/>
    <property type="match status" value="1"/>
</dbReference>
<dbReference type="AlphaFoldDB" id="A0A1B7SD74"/>
<evidence type="ECO:0000313" key="8">
    <source>
        <dbReference type="EMBL" id="KAH3672496.1"/>
    </source>
</evidence>
<dbReference type="InterPro" id="IPR044443">
    <property type="entry name" value="Ribosomal_mL44_DSRM_fung"/>
</dbReference>
<sequence>MNHGPHIAFGTRYSTTRFVRHISLSPLTKVVAQSKPKPVHKLSYEKANNVRMNSDDLETPDSPTNFGDYKRTSYGIQLSEDEAQKIPSILALHARLNLSQNFKKSTLVRALTSRMKNNEYVDNHQMALFGSSMLSYYTTEYLITTYPRLPIGILKAATEAFVGDYALHDVAKNVWGIEEDLSTNLEKYLSKEPKLFRFGRLRYDRQAQEVEAGITKYSTTSETSLSTATAYANSARAIVAGVFAADGERETKDFIYKHILSRNVDISSMFEFEEPGKLLARLLKTKNMELPTIRLISETGRQSSSPMFIVGCFSGDNLLGEGQGTSLKEARIRSCVSALKAFYLYKPLEPWVPSDERFKPLFVDEGESFY</sequence>
<dbReference type="GO" id="GO:0003725">
    <property type="term" value="F:double-stranded RNA binding"/>
    <property type="evidence" value="ECO:0007669"/>
    <property type="project" value="InterPro"/>
</dbReference>
<keyword evidence="9" id="KW-1185">Reference proteome</keyword>
<dbReference type="Proteomes" id="UP000788993">
    <property type="component" value="Unassembled WGS sequence"/>
</dbReference>
<evidence type="ECO:0000256" key="2">
    <source>
        <dbReference type="ARBA" id="ARBA00022884"/>
    </source>
</evidence>
<reference evidence="8" key="2">
    <citation type="submission" date="2021-01" db="EMBL/GenBank/DDBJ databases">
        <authorList>
            <person name="Schikora-Tamarit M.A."/>
        </authorList>
    </citation>
    <scope>NUCLEOTIDE SEQUENCE</scope>
    <source>
        <strain evidence="8">NCAIM Y.01608</strain>
    </source>
</reference>
<evidence type="ECO:0000313" key="9">
    <source>
        <dbReference type="Proteomes" id="UP000788993"/>
    </source>
</evidence>
<evidence type="ECO:0000256" key="6">
    <source>
        <dbReference type="ARBA" id="ARBA00024034"/>
    </source>
</evidence>
<dbReference type="InterPro" id="IPR000999">
    <property type="entry name" value="RNase_III_dom"/>
</dbReference>
<evidence type="ECO:0000256" key="1">
    <source>
        <dbReference type="ARBA" id="ARBA00004173"/>
    </source>
</evidence>
<dbReference type="InterPro" id="IPR036389">
    <property type="entry name" value="RNase_III_sf"/>
</dbReference>
<dbReference type="Gene3D" id="3.30.160.20">
    <property type="match status" value="1"/>
</dbReference>
<comment type="subcellular location">
    <subcellularLocation>
        <location evidence="1">Mitochondrion</location>
    </subcellularLocation>
</comment>
<proteinExistence type="inferred from homology"/>
<organism evidence="8 9">
    <name type="scientific">Ogataea polymorpha</name>
    <dbReference type="NCBI Taxonomy" id="460523"/>
    <lineage>
        <taxon>Eukaryota</taxon>
        <taxon>Fungi</taxon>
        <taxon>Dikarya</taxon>
        <taxon>Ascomycota</taxon>
        <taxon>Saccharomycotina</taxon>
        <taxon>Pichiomycetes</taxon>
        <taxon>Pichiales</taxon>
        <taxon>Pichiaceae</taxon>
        <taxon>Ogataea</taxon>
    </lineage>
</organism>
<dbReference type="GO" id="GO:0006396">
    <property type="term" value="P:RNA processing"/>
    <property type="evidence" value="ECO:0007669"/>
    <property type="project" value="InterPro"/>
</dbReference>
<dbReference type="GO" id="GO:0005739">
    <property type="term" value="C:mitochondrion"/>
    <property type="evidence" value="ECO:0007669"/>
    <property type="project" value="TreeGrafter"/>
</dbReference>
<evidence type="ECO:0000256" key="5">
    <source>
        <dbReference type="ARBA" id="ARBA00023274"/>
    </source>
</evidence>
<dbReference type="EMBL" id="JAEUBD010000763">
    <property type="protein sequence ID" value="KAH3672496.1"/>
    <property type="molecule type" value="Genomic_DNA"/>
</dbReference>
<dbReference type="SMART" id="SM00358">
    <property type="entry name" value="DSRM"/>
    <property type="match status" value="1"/>
</dbReference>
<dbReference type="InterPro" id="IPR044444">
    <property type="entry name" value="Ribosomal_mL44_DSRM_metazoa"/>
</dbReference>
<gene>
    <name evidence="8" type="ORF">OGATHE_002337</name>
</gene>
<name>A0A1B7SD74_9ASCO</name>
<reference evidence="8" key="1">
    <citation type="journal article" date="2021" name="Open Biol.">
        <title>Shared evolutionary footprints suggest mitochondrial oxidative damage underlies multiple complex I losses in fungi.</title>
        <authorList>
            <person name="Schikora-Tamarit M.A."/>
            <person name="Marcet-Houben M."/>
            <person name="Nosek J."/>
            <person name="Gabaldon T."/>
        </authorList>
    </citation>
    <scope>NUCLEOTIDE SEQUENCE</scope>
    <source>
        <strain evidence="8">NCAIM Y.01608</strain>
    </source>
</reference>
<dbReference type="Gene3D" id="1.10.1520.10">
    <property type="entry name" value="Ribonuclease III domain"/>
    <property type="match status" value="1"/>
</dbReference>
<dbReference type="SUPFAM" id="SSF69065">
    <property type="entry name" value="RNase III domain-like"/>
    <property type="match status" value="1"/>
</dbReference>
<accession>A0A1B7SD74</accession>
<keyword evidence="3" id="KW-0689">Ribosomal protein</keyword>
<dbReference type="PROSITE" id="PS50142">
    <property type="entry name" value="RNASE_3_2"/>
    <property type="match status" value="1"/>
</dbReference>
<comment type="similarity">
    <text evidence="6">Belongs to the ribonuclease III family. Mitochondrion-specific ribosomal protein mL44 subfamily.</text>
</comment>
<comment type="caution">
    <text evidence="8">The sequence shown here is derived from an EMBL/GenBank/DDBJ whole genome shotgun (WGS) entry which is preliminary data.</text>
</comment>
<dbReference type="RefSeq" id="XP_018209393.1">
    <property type="nucleotide sequence ID" value="XM_018354974.1"/>
</dbReference>
<dbReference type="Pfam" id="PF22892">
    <property type="entry name" value="DSRM_MRPL44"/>
    <property type="match status" value="1"/>
</dbReference>
<dbReference type="PANTHER" id="PTHR11207:SF32">
    <property type="entry name" value="LARGE RIBOSOMAL SUBUNIT PROTEIN ML44"/>
    <property type="match status" value="1"/>
</dbReference>
<dbReference type="GO" id="GO:0003735">
    <property type="term" value="F:structural constituent of ribosome"/>
    <property type="evidence" value="ECO:0007669"/>
    <property type="project" value="TreeGrafter"/>
</dbReference>
<keyword evidence="5" id="KW-0687">Ribonucleoprotein</keyword>
<dbReference type="SMART" id="SM00535">
    <property type="entry name" value="RIBOc"/>
    <property type="match status" value="1"/>
</dbReference>
<dbReference type="GO" id="GO:0004525">
    <property type="term" value="F:ribonuclease III activity"/>
    <property type="evidence" value="ECO:0007669"/>
    <property type="project" value="InterPro"/>
</dbReference>
<dbReference type="PANTHER" id="PTHR11207">
    <property type="entry name" value="RIBONUCLEASE III"/>
    <property type="match status" value="1"/>
</dbReference>
<keyword evidence="4" id="KW-0496">Mitochondrion</keyword>
<keyword evidence="2" id="KW-0694">RNA-binding</keyword>
<dbReference type="InterPro" id="IPR014720">
    <property type="entry name" value="dsRBD_dom"/>
</dbReference>
<dbReference type="SUPFAM" id="SSF54768">
    <property type="entry name" value="dsRNA-binding domain-like"/>
    <property type="match status" value="1"/>
</dbReference>
<dbReference type="PROSITE" id="PS50137">
    <property type="entry name" value="DS_RBD"/>
    <property type="match status" value="1"/>
</dbReference>
<evidence type="ECO:0000256" key="4">
    <source>
        <dbReference type="ARBA" id="ARBA00023128"/>
    </source>
</evidence>
<dbReference type="OrthoDB" id="67027at2759"/>
<evidence type="ECO:0000256" key="3">
    <source>
        <dbReference type="ARBA" id="ARBA00022980"/>
    </source>
</evidence>
<evidence type="ECO:0000256" key="7">
    <source>
        <dbReference type="ARBA" id="ARBA00035187"/>
    </source>
</evidence>
<protein>
    <recommendedName>
        <fullName evidence="7">Large ribosomal subunit protein mL44</fullName>
    </recommendedName>
</protein>